<dbReference type="GO" id="GO:0009279">
    <property type="term" value="C:cell outer membrane"/>
    <property type="evidence" value="ECO:0007669"/>
    <property type="project" value="UniProtKB-SubCell"/>
</dbReference>
<dbReference type="InterPro" id="IPR036942">
    <property type="entry name" value="Beta-barrel_TonB_sf"/>
</dbReference>
<dbReference type="InterPro" id="IPR011662">
    <property type="entry name" value="Secretin/TonB_short_N"/>
</dbReference>
<dbReference type="Gene3D" id="2.40.170.20">
    <property type="entry name" value="TonB-dependent receptor, beta-barrel domain"/>
    <property type="match status" value="1"/>
</dbReference>
<comment type="subcellular location">
    <subcellularLocation>
        <location evidence="1 10">Cell outer membrane</location>
        <topology evidence="1 10">Multi-pass membrane protein</topology>
    </subcellularLocation>
</comment>
<proteinExistence type="inferred from homology"/>
<evidence type="ECO:0000256" key="3">
    <source>
        <dbReference type="ARBA" id="ARBA00022452"/>
    </source>
</evidence>
<evidence type="ECO:0000256" key="5">
    <source>
        <dbReference type="ARBA" id="ARBA00022692"/>
    </source>
</evidence>
<keyword evidence="9 10" id="KW-0998">Cell outer membrane</keyword>
<feature type="compositionally biased region" description="Pro residues" evidence="12">
    <location>
        <begin position="140"/>
        <end position="150"/>
    </location>
</feature>
<evidence type="ECO:0000256" key="2">
    <source>
        <dbReference type="ARBA" id="ARBA00022448"/>
    </source>
</evidence>
<keyword evidence="15" id="KW-0675">Receptor</keyword>
<feature type="signal peptide" evidence="13">
    <location>
        <begin position="1"/>
        <end position="25"/>
    </location>
</feature>
<dbReference type="InterPro" id="IPR000531">
    <property type="entry name" value="Beta-barrel_TonB"/>
</dbReference>
<evidence type="ECO:0000256" key="11">
    <source>
        <dbReference type="RuleBase" id="RU003357"/>
    </source>
</evidence>
<evidence type="ECO:0000256" key="7">
    <source>
        <dbReference type="ARBA" id="ARBA00023077"/>
    </source>
</evidence>
<sequence>MGALGRHIWLATAATVVVAAQPAVAEAKQFDIPAQPAETSIPALGRQAGVQIVAARSFSRGKRTNAVRGTMSVDTALSRLLDGTGLRAQRSGPQTYVVVGPASALFAPVQVRAQQVSTGQQLPPPAVPDQPVATGDAPVDPAPAAGPPAEPPRDVVVTGSRIVSSGFNAPTPTQVLSYEAITRNAQPNVFTTVAQLPALQGSTGASVGANGTSTGVQGLSTLSLRGLQPIRTLTLIDGQRVVGANVTGVADVSLFPQLLIERVDVVTGGASASYGSDAVGGVVNFVTNTRFTGFRANVLAGISTYGDDANYTAQAAVGKSLAGDRLHLILSGEYSHEDGIPSAGFGVGNDPNGDGPNGRTWLVARGVQNRGITTDGLPQYLVRDHVQSTLFGRYGLINAGPLAGTAFDVNGNPVPFQYGTGCLPGSCIGGDLSGSVTNGNSFKSEITRINSYGRIGFDLDADNEIYATLNVARVDTSNTPNPGSAQDNLTIQCANPFVPAAIQSACAANGITSFRFGTVNPMFDFIDVNTRRQQYRGVIGAKGKLPAFGTDWRYEAYYEHGTGITDINVNNIPLMPRYRAAVQAVRGANGVITCADPIAVASGCSPLNVFGGQAPTDATRYYIEPQNGPYQHTRQTQDVASFSVSGEPLALPAGPLAVAFGTEFRHEFYRVTADPYGNGVLTGNGYTDDYPEDPLLNRQGGNWYAGNYRNGSGGYDVLESYLELNAPLFDSAAIGRANLNVAGRATNYSTSGTVYTWKVGGTWETPLDGLRLRGVTSRDIRAPNLSELFAAPVTSNRTGTIDPFNGNRSITVLQTTTGNRALTPEIARNTEVGFVLSRASWLPGFSLSVDYFRIKIDDAISALDAQTQINLCYGGVQFTCGSFDLSNLDSAYVTVQPFNFASIFTDGLDIEASYQTKLDGIGLPGTLSLRGLATHTINFVQDTGLPGTIPRQLAGTNIEATAVPHWKVLASQDWSTDTVSLTVQERWFSAGVFSNENIVCQTDCPVSTVNHPTYDYNRVPGALYVDLAASYRFTPAFQAYAKIDNVFNRDGETVPGNITTPTLYDVVGRAFRLGVRANF</sequence>
<keyword evidence="3 10" id="KW-1134">Transmembrane beta strand</keyword>
<evidence type="ECO:0000256" key="9">
    <source>
        <dbReference type="ARBA" id="ARBA00023237"/>
    </source>
</evidence>
<evidence type="ECO:0000256" key="8">
    <source>
        <dbReference type="ARBA" id="ARBA00023136"/>
    </source>
</evidence>
<organism evidence="15 16">
    <name type="scientific">Sphingomonas endophytica</name>
    <dbReference type="NCBI Taxonomy" id="869719"/>
    <lineage>
        <taxon>Bacteria</taxon>
        <taxon>Pseudomonadati</taxon>
        <taxon>Pseudomonadota</taxon>
        <taxon>Alphaproteobacteria</taxon>
        <taxon>Sphingomonadales</taxon>
        <taxon>Sphingomonadaceae</taxon>
        <taxon>Sphingomonas</taxon>
    </lineage>
</organism>
<dbReference type="PROSITE" id="PS52016">
    <property type="entry name" value="TONB_DEPENDENT_REC_3"/>
    <property type="match status" value="1"/>
</dbReference>
<comment type="similarity">
    <text evidence="10 11">Belongs to the TonB-dependent receptor family.</text>
</comment>
<comment type="caution">
    <text evidence="15">The sequence shown here is derived from an EMBL/GenBank/DDBJ whole genome shotgun (WGS) entry which is preliminary data.</text>
</comment>
<dbReference type="RefSeq" id="WP_260396642.1">
    <property type="nucleotide sequence ID" value="NZ_JACHBT010000014.1"/>
</dbReference>
<dbReference type="InterPro" id="IPR039426">
    <property type="entry name" value="TonB-dep_rcpt-like"/>
</dbReference>
<dbReference type="InterPro" id="IPR012910">
    <property type="entry name" value="Plug_dom"/>
</dbReference>
<dbReference type="Pfam" id="PF07715">
    <property type="entry name" value="Plug"/>
    <property type="match status" value="1"/>
</dbReference>
<evidence type="ECO:0000256" key="10">
    <source>
        <dbReference type="PROSITE-ProRule" id="PRU01360"/>
    </source>
</evidence>
<keyword evidence="7 11" id="KW-0798">TonB box</keyword>
<dbReference type="Pfam" id="PF07660">
    <property type="entry name" value="STN"/>
    <property type="match status" value="1"/>
</dbReference>
<protein>
    <submittedName>
        <fullName evidence="15">Outer membrane receptor protein involved in Fe transport</fullName>
    </submittedName>
</protein>
<keyword evidence="13" id="KW-0732">Signal</keyword>
<keyword evidence="5 10" id="KW-0812">Transmembrane</keyword>
<dbReference type="Gene3D" id="3.55.50.30">
    <property type="match status" value="1"/>
</dbReference>
<evidence type="ECO:0000256" key="1">
    <source>
        <dbReference type="ARBA" id="ARBA00004571"/>
    </source>
</evidence>
<evidence type="ECO:0000256" key="12">
    <source>
        <dbReference type="SAM" id="MobiDB-lite"/>
    </source>
</evidence>
<accession>A0A7X0MNH3</accession>
<dbReference type="PANTHER" id="PTHR47234:SF3">
    <property type="entry name" value="SECRETIN_TONB SHORT N-TERMINAL DOMAIN-CONTAINING PROTEIN"/>
    <property type="match status" value="1"/>
</dbReference>
<evidence type="ECO:0000313" key="16">
    <source>
        <dbReference type="Proteomes" id="UP000522313"/>
    </source>
</evidence>
<dbReference type="SMART" id="SM00965">
    <property type="entry name" value="STN"/>
    <property type="match status" value="1"/>
</dbReference>
<dbReference type="GO" id="GO:0006826">
    <property type="term" value="P:iron ion transport"/>
    <property type="evidence" value="ECO:0007669"/>
    <property type="project" value="UniProtKB-KW"/>
</dbReference>
<evidence type="ECO:0000256" key="6">
    <source>
        <dbReference type="ARBA" id="ARBA00023004"/>
    </source>
</evidence>
<dbReference type="Pfam" id="PF00593">
    <property type="entry name" value="TonB_dep_Rec_b-barrel"/>
    <property type="match status" value="1"/>
</dbReference>
<evidence type="ECO:0000256" key="4">
    <source>
        <dbReference type="ARBA" id="ARBA00022496"/>
    </source>
</evidence>
<dbReference type="SUPFAM" id="SSF56935">
    <property type="entry name" value="Porins"/>
    <property type="match status" value="1"/>
</dbReference>
<reference evidence="15 16" key="1">
    <citation type="submission" date="2020-08" db="EMBL/GenBank/DDBJ databases">
        <title>The Agave Microbiome: Exploring the role of microbial communities in plant adaptations to desert environments.</title>
        <authorList>
            <person name="Partida-Martinez L.P."/>
        </authorList>
    </citation>
    <scope>NUCLEOTIDE SEQUENCE [LARGE SCALE GENOMIC DNA]</scope>
    <source>
        <strain evidence="15 16">AS3.13</strain>
    </source>
</reference>
<dbReference type="Gene3D" id="2.170.130.10">
    <property type="entry name" value="TonB-dependent receptor, plug domain"/>
    <property type="match status" value="1"/>
</dbReference>
<keyword evidence="6" id="KW-0408">Iron</keyword>
<keyword evidence="2 10" id="KW-0813">Transport</keyword>
<dbReference type="Proteomes" id="UP000522313">
    <property type="component" value="Unassembled WGS sequence"/>
</dbReference>
<dbReference type="AlphaFoldDB" id="A0A7X0MNH3"/>
<reference evidence="15 16" key="2">
    <citation type="submission" date="2020-08" db="EMBL/GenBank/DDBJ databases">
        <authorList>
            <person name="Partida-Martinez L."/>
            <person name="Huntemann M."/>
            <person name="Clum A."/>
            <person name="Wang J."/>
            <person name="Palaniappan K."/>
            <person name="Ritter S."/>
            <person name="Chen I.-M."/>
            <person name="Stamatis D."/>
            <person name="Reddy T."/>
            <person name="O'Malley R."/>
            <person name="Daum C."/>
            <person name="Shapiro N."/>
            <person name="Ivanova N."/>
            <person name="Kyrpides N."/>
            <person name="Woyke T."/>
        </authorList>
    </citation>
    <scope>NUCLEOTIDE SEQUENCE [LARGE SCALE GENOMIC DNA]</scope>
    <source>
        <strain evidence="15 16">AS3.13</strain>
    </source>
</reference>
<evidence type="ECO:0000256" key="13">
    <source>
        <dbReference type="SAM" id="SignalP"/>
    </source>
</evidence>
<feature type="domain" description="Secretin/TonB short N-terminal" evidence="14">
    <location>
        <begin position="50"/>
        <end position="101"/>
    </location>
</feature>
<name>A0A7X0MNH3_9SPHN</name>
<evidence type="ECO:0000313" key="15">
    <source>
        <dbReference type="EMBL" id="MBB6505667.1"/>
    </source>
</evidence>
<dbReference type="EMBL" id="JACHBT010000014">
    <property type="protein sequence ID" value="MBB6505667.1"/>
    <property type="molecule type" value="Genomic_DNA"/>
</dbReference>
<dbReference type="InterPro" id="IPR037066">
    <property type="entry name" value="Plug_dom_sf"/>
</dbReference>
<evidence type="ECO:0000259" key="14">
    <source>
        <dbReference type="SMART" id="SM00965"/>
    </source>
</evidence>
<feature type="chain" id="PRO_5031215910" evidence="13">
    <location>
        <begin position="26"/>
        <end position="1079"/>
    </location>
</feature>
<keyword evidence="4" id="KW-0410">Iron transport</keyword>
<keyword evidence="4" id="KW-0406">Ion transport</keyword>
<gene>
    <name evidence="15" type="ORF">F4693_002662</name>
</gene>
<feature type="region of interest" description="Disordered" evidence="12">
    <location>
        <begin position="116"/>
        <end position="152"/>
    </location>
</feature>
<dbReference type="PANTHER" id="PTHR47234">
    <property type="match status" value="1"/>
</dbReference>
<keyword evidence="8 10" id="KW-0472">Membrane</keyword>